<proteinExistence type="predicted"/>
<dbReference type="Gene3D" id="3.40.50.720">
    <property type="entry name" value="NAD(P)-binding Rossmann-like Domain"/>
    <property type="match status" value="1"/>
</dbReference>
<dbReference type="SUPFAM" id="SSF51735">
    <property type="entry name" value="NAD(P)-binding Rossmann-fold domains"/>
    <property type="match status" value="1"/>
</dbReference>
<dbReference type="AlphaFoldDB" id="A0A6G1SM06"/>
<reference evidence="1" key="1">
    <citation type="submission" date="2018-10" db="EMBL/GenBank/DDBJ databases">
        <title>Transcriptome assembly of Aceria tosichella (Wheat curl mite) Type 2.</title>
        <authorList>
            <person name="Scully E.D."/>
            <person name="Geib S.M."/>
            <person name="Palmer N.A."/>
            <person name="Gupta A.K."/>
            <person name="Sarath G."/>
            <person name="Tatineni S."/>
        </authorList>
    </citation>
    <scope>NUCLEOTIDE SEQUENCE</scope>
    <source>
        <strain evidence="1">LincolnNE</strain>
    </source>
</reference>
<dbReference type="EMBL" id="GGYP01006795">
    <property type="protein sequence ID" value="MDE51566.1"/>
    <property type="molecule type" value="Transcribed_RNA"/>
</dbReference>
<dbReference type="Pfam" id="PF00106">
    <property type="entry name" value="adh_short"/>
    <property type="match status" value="1"/>
</dbReference>
<dbReference type="PRINTS" id="PR00081">
    <property type="entry name" value="GDHRDH"/>
</dbReference>
<dbReference type="GO" id="GO:0016491">
    <property type="term" value="F:oxidoreductase activity"/>
    <property type="evidence" value="ECO:0007669"/>
    <property type="project" value="TreeGrafter"/>
</dbReference>
<dbReference type="GO" id="GO:0008202">
    <property type="term" value="P:steroid metabolic process"/>
    <property type="evidence" value="ECO:0007669"/>
    <property type="project" value="TreeGrafter"/>
</dbReference>
<sequence>MLSYIIIFASTYLGLYQALPLFQGSIYQGDYLAQAIRHLVLFYLTNQFTNFLWRQKFIPKLRIGPQRHAVLITGCDTGFGNLLARKLDRDGFKVYACCLFPNGEGAKQLKADCSAMLQIVKMDVTSDEDVDEAYKQVERDLEQSGYQLLAVVNNAGILGTGEVEFGKTIEPFERQMEVNCMGTIRVTKAFGPLLRRCKTSPRLVNVTSLAARISLPGMVGYCVSKCAALSFTDGVRIELQKWNVKVVSIEPHLFRTNLIAMEAQHKALRRLWDTSRPVTRQDYGEKFFDGAKKLLDHGIGTARTNIPDVVQAMYDSVTVKYPEAHRKVCSSELERLRCWFLINVIPRALQDYLLHLGAAFVTGAPEAKASRTL</sequence>
<dbReference type="InterPro" id="IPR036291">
    <property type="entry name" value="NAD(P)-bd_dom_sf"/>
</dbReference>
<dbReference type="InterPro" id="IPR002347">
    <property type="entry name" value="SDR_fam"/>
</dbReference>
<accession>A0A6G1SM06</accession>
<name>A0A6G1SM06_9ACAR</name>
<gene>
    <name evidence="1" type="primary">Rdh3</name>
    <name evidence="1" type="ORF">g.5454</name>
</gene>
<evidence type="ECO:0000313" key="1">
    <source>
        <dbReference type="EMBL" id="MDE51566.1"/>
    </source>
</evidence>
<dbReference type="PANTHER" id="PTHR43313">
    <property type="entry name" value="SHORT-CHAIN DEHYDROGENASE/REDUCTASE FAMILY 9C"/>
    <property type="match status" value="1"/>
</dbReference>
<dbReference type="PANTHER" id="PTHR43313:SF36">
    <property type="entry name" value="D-BETA-HYDROXYBUTYRATE DEHYDROGENASE, MITOCHONDRIAL"/>
    <property type="match status" value="1"/>
</dbReference>
<protein>
    <submittedName>
        <fullName evidence="1">Retinol dehydrogenase 3</fullName>
    </submittedName>
</protein>
<organism evidence="1">
    <name type="scientific">Aceria tosichella</name>
    <name type="common">wheat curl mite</name>
    <dbReference type="NCBI Taxonomy" id="561515"/>
    <lineage>
        <taxon>Eukaryota</taxon>
        <taxon>Metazoa</taxon>
        <taxon>Ecdysozoa</taxon>
        <taxon>Arthropoda</taxon>
        <taxon>Chelicerata</taxon>
        <taxon>Arachnida</taxon>
        <taxon>Acari</taxon>
        <taxon>Acariformes</taxon>
        <taxon>Trombidiformes</taxon>
        <taxon>Prostigmata</taxon>
        <taxon>Eupodina</taxon>
        <taxon>Eriophyoidea</taxon>
        <taxon>Eriophyidae</taxon>
        <taxon>Eriophyinae</taxon>
        <taxon>Aceriini</taxon>
        <taxon>Aceria</taxon>
    </lineage>
</organism>